<evidence type="ECO:0000259" key="9">
    <source>
        <dbReference type="PROSITE" id="PS50929"/>
    </source>
</evidence>
<dbReference type="SUPFAM" id="SSF90123">
    <property type="entry name" value="ABC transporter transmembrane region"/>
    <property type="match status" value="1"/>
</dbReference>
<dbReference type="Pfam" id="PF00005">
    <property type="entry name" value="ABC_tran"/>
    <property type="match status" value="1"/>
</dbReference>
<reference evidence="10 11" key="1">
    <citation type="submission" date="2019-11" db="EMBL/GenBank/DDBJ databases">
        <title>Eggerthellaceae novel genus isolated from the rectal contents of marmort.</title>
        <authorList>
            <person name="Zhang G."/>
        </authorList>
    </citation>
    <scope>NUCLEOTIDE SEQUENCE [LARGE SCALE GENOMIC DNA]</scope>
    <source>
        <strain evidence="11">zg-886</strain>
    </source>
</reference>
<dbReference type="EMBL" id="WPCR01000002">
    <property type="protein sequence ID" value="NHM13635.1"/>
    <property type="molecule type" value="Genomic_DNA"/>
</dbReference>
<keyword evidence="6 7" id="KW-0472">Membrane</keyword>
<dbReference type="GO" id="GO:0005524">
    <property type="term" value="F:ATP binding"/>
    <property type="evidence" value="ECO:0007669"/>
    <property type="project" value="UniProtKB-KW"/>
</dbReference>
<dbReference type="InterPro" id="IPR003439">
    <property type="entry name" value="ABC_transporter-like_ATP-bd"/>
</dbReference>
<dbReference type="PANTHER" id="PTHR24221:SF654">
    <property type="entry name" value="ATP-BINDING CASSETTE SUB-FAMILY B MEMBER 6"/>
    <property type="match status" value="1"/>
</dbReference>
<feature type="domain" description="ABC transmembrane type-1" evidence="9">
    <location>
        <begin position="47"/>
        <end position="337"/>
    </location>
</feature>
<evidence type="ECO:0000256" key="6">
    <source>
        <dbReference type="ARBA" id="ARBA00023136"/>
    </source>
</evidence>
<feature type="transmembrane region" description="Helical" evidence="7">
    <location>
        <begin position="42"/>
        <end position="66"/>
    </location>
</feature>
<comment type="caution">
    <text evidence="10">The sequence shown here is derived from an EMBL/GenBank/DDBJ whole genome shotgun (WGS) entry which is preliminary data.</text>
</comment>
<keyword evidence="4 10" id="KW-0067">ATP-binding</keyword>
<evidence type="ECO:0000313" key="11">
    <source>
        <dbReference type="Proteomes" id="UP000636394"/>
    </source>
</evidence>
<dbReference type="SUPFAM" id="SSF52540">
    <property type="entry name" value="P-loop containing nucleoside triphosphate hydrolases"/>
    <property type="match status" value="1"/>
</dbReference>
<dbReference type="Proteomes" id="UP000636394">
    <property type="component" value="Unassembled WGS sequence"/>
</dbReference>
<keyword evidence="5 7" id="KW-1133">Transmembrane helix</keyword>
<gene>
    <name evidence="10" type="ORF">GMI68_02420</name>
</gene>
<evidence type="ECO:0000256" key="5">
    <source>
        <dbReference type="ARBA" id="ARBA00022989"/>
    </source>
</evidence>
<feature type="transmembrane region" description="Helical" evidence="7">
    <location>
        <begin position="189"/>
        <end position="206"/>
    </location>
</feature>
<dbReference type="Gene3D" id="3.40.50.300">
    <property type="entry name" value="P-loop containing nucleotide triphosphate hydrolases"/>
    <property type="match status" value="1"/>
</dbReference>
<dbReference type="Gene3D" id="1.20.1560.10">
    <property type="entry name" value="ABC transporter type 1, transmembrane domain"/>
    <property type="match status" value="1"/>
</dbReference>
<comment type="subcellular location">
    <subcellularLocation>
        <location evidence="1">Cell membrane</location>
        <topology evidence="1">Multi-pass membrane protein</topology>
    </subcellularLocation>
</comment>
<dbReference type="InterPro" id="IPR036640">
    <property type="entry name" value="ABC1_TM_sf"/>
</dbReference>
<proteinExistence type="predicted"/>
<evidence type="ECO:0000256" key="1">
    <source>
        <dbReference type="ARBA" id="ARBA00004651"/>
    </source>
</evidence>
<name>A0ABX0IJJ8_9ACTN</name>
<accession>A0ABX0IJJ8</accession>
<evidence type="ECO:0000256" key="4">
    <source>
        <dbReference type="ARBA" id="ARBA00022840"/>
    </source>
</evidence>
<dbReference type="SMART" id="SM00382">
    <property type="entry name" value="AAA"/>
    <property type="match status" value="1"/>
</dbReference>
<feature type="domain" description="ABC transporter" evidence="8">
    <location>
        <begin position="392"/>
        <end position="632"/>
    </location>
</feature>
<keyword evidence="2 7" id="KW-0812">Transmembrane</keyword>
<dbReference type="InterPro" id="IPR003593">
    <property type="entry name" value="AAA+_ATPase"/>
</dbReference>
<dbReference type="InterPro" id="IPR011527">
    <property type="entry name" value="ABC1_TM_dom"/>
</dbReference>
<dbReference type="PROSITE" id="PS50893">
    <property type="entry name" value="ABC_TRANSPORTER_2"/>
    <property type="match status" value="1"/>
</dbReference>
<keyword evidence="3" id="KW-0547">Nucleotide-binding</keyword>
<dbReference type="InterPro" id="IPR027417">
    <property type="entry name" value="P-loop_NTPase"/>
</dbReference>
<evidence type="ECO:0000256" key="7">
    <source>
        <dbReference type="SAM" id="Phobius"/>
    </source>
</evidence>
<feature type="transmembrane region" description="Helical" evidence="7">
    <location>
        <begin position="86"/>
        <end position="110"/>
    </location>
</feature>
<sequence length="638" mass="70313">MSGVLRPPSSVAAPERTGASISPREFLSLAARSLVASYRARGAASCVVSVIGFVFALAPSLIAWLMGAFTDAVQQVFEGSAPAKSAFVMLILLMAVYGAQLGYTCLRSYFEQADSERMMRFIRKRTLAITCQVRLRHIDNEGGFAERIAFVDTAAGLQVAGSMQQIALWLQNVVAFCALAVVLAQVDAWMILIVVVTALPSIWLAYRQERERYRLSRSLARTSAFAQMYYQDATRFQTLQEVRFNRIFPYLKERKWRPSVDEVIRLDGAMKRRHALMNAGADLFAGSVYVFVLAMAAAKIYADPALGLGVFTLTLSGAAQMQSLVSQLFAGATKFVSSAPYIQDFFSVEEFDREPPSPAPEARPSECADCAACEGAQACRQENGPDRMTADITFQNVSFTYPGATKEALRDVSVTIREGERVAVVGRNGSGKSTFVNLLCGFYAPDKGEVHVSGKNPFEEPRAVRDDLSAVFQDFARYEDTIRENIAISAPTRPRDDDAMLALAEKTDTAEVIASRARDLDEIVGSYSERGNNLSGGQWQRVAITRAAWRDGARIMLLDEPTSALDPKAEAEVYRHFADLIEDRSALLISHRLSIASQVERVLVFDDGRIVEDGSPEELLAADGLFAELYRSQAQWYQ</sequence>
<organism evidence="10 11">
    <name type="scientific">Xiamenia xianingshaonis</name>
    <dbReference type="NCBI Taxonomy" id="2682776"/>
    <lineage>
        <taxon>Bacteria</taxon>
        <taxon>Bacillati</taxon>
        <taxon>Actinomycetota</taxon>
        <taxon>Coriobacteriia</taxon>
        <taxon>Eggerthellales</taxon>
        <taxon>Eggerthellaceae</taxon>
        <taxon>Xiamenia</taxon>
    </lineage>
</organism>
<dbReference type="CDD" id="cd03228">
    <property type="entry name" value="ABCC_MRP_Like"/>
    <property type="match status" value="1"/>
</dbReference>
<feature type="transmembrane region" description="Helical" evidence="7">
    <location>
        <begin position="275"/>
        <end position="298"/>
    </location>
</feature>
<dbReference type="PROSITE" id="PS50929">
    <property type="entry name" value="ABC_TM1F"/>
    <property type="match status" value="1"/>
</dbReference>
<dbReference type="InterPro" id="IPR039421">
    <property type="entry name" value="Type_1_exporter"/>
</dbReference>
<evidence type="ECO:0000256" key="3">
    <source>
        <dbReference type="ARBA" id="ARBA00022741"/>
    </source>
</evidence>
<feature type="transmembrane region" description="Helical" evidence="7">
    <location>
        <begin position="166"/>
        <end position="183"/>
    </location>
</feature>
<evidence type="ECO:0000259" key="8">
    <source>
        <dbReference type="PROSITE" id="PS50893"/>
    </source>
</evidence>
<protein>
    <submittedName>
        <fullName evidence="10">ATP-binding cassette domain-containing protein</fullName>
    </submittedName>
</protein>
<dbReference type="PANTHER" id="PTHR24221">
    <property type="entry name" value="ATP-BINDING CASSETTE SUB-FAMILY B"/>
    <property type="match status" value="1"/>
</dbReference>
<evidence type="ECO:0000256" key="2">
    <source>
        <dbReference type="ARBA" id="ARBA00022692"/>
    </source>
</evidence>
<evidence type="ECO:0000313" key="10">
    <source>
        <dbReference type="EMBL" id="NHM13635.1"/>
    </source>
</evidence>
<keyword evidence="11" id="KW-1185">Reference proteome</keyword>